<dbReference type="GO" id="GO:0004497">
    <property type="term" value="F:monooxygenase activity"/>
    <property type="evidence" value="ECO:0007669"/>
    <property type="project" value="InterPro"/>
</dbReference>
<dbReference type="SUPFAM" id="SSF51905">
    <property type="entry name" value="FAD/NAD(P)-binding domain"/>
    <property type="match status" value="1"/>
</dbReference>
<evidence type="ECO:0000256" key="1">
    <source>
        <dbReference type="ARBA" id="ARBA00038396"/>
    </source>
</evidence>
<dbReference type="EC" id="1.14.13.-" evidence="3"/>
<dbReference type="KEGG" id="mbai:MB901379_01065"/>
<reference evidence="4" key="1">
    <citation type="submission" date="2018-02" db="EMBL/GenBank/DDBJ databases">
        <authorList>
            <person name="Seth-Smith MB H."/>
            <person name="Seth-Smith H."/>
        </authorList>
    </citation>
    <scope>NUCLEOTIDE SEQUENCE [LARGE SCALE GENOMIC DNA]</scope>
</reference>
<dbReference type="PANTHER" id="PTHR43747">
    <property type="entry name" value="FAD-BINDING PROTEIN"/>
    <property type="match status" value="1"/>
</dbReference>
<keyword evidence="3" id="KW-0560">Oxidoreductase</keyword>
<gene>
    <name evidence="3" type="ORF">MB901379_01065</name>
</gene>
<dbReference type="Gene3D" id="3.50.50.60">
    <property type="entry name" value="FAD/NAD(P)-binding domain"/>
    <property type="match status" value="1"/>
</dbReference>
<accession>A0A447GAM1</accession>
<sequence length="517" mass="56862">MPHTVSEEFDVIVVGGGPAGSTLAALTAMQDHRVLVLEKEFFPRYQIGESLLPSTIHGVCRLSGAADELAKQNFPRKLGGTFKWGASPEPWAFSFSASSQMAGPTSYAYQVERSKFDEILLNNARRVGADVREGCAVTDLIGDDERVRGVRYTDADGNPREAHAKYVVDASGNMSRLHREVGGTRKYSEFFRSLALFGYFEGGKRLPEPNKNNILCVAFESGWFWYIPLSSTLTSVGAVVDREMAEKVQGDPETALKSLIEECPMISDFLSPAERVREGQYGKIRVRKDYSYHQTKFWRPGLVLVGDAACFVDPVFSSGVHLATYSALLAARSINSALAGLVDEDAAMKEFEARYRREYSVFYEFLLSFYETHQDESSYFWQAKKITKNAKPDLEAFIELVGGISSGESALTDAESLAKHFEAQCAEFAGAVENLSESPGTGMMPMFKSSIVRKVMQQLVQSGAEVQMQALLGDHAKPEAPLFPGGLVSSSDGMHWVTPAQRGSKSRGSIRPGSSRH</sequence>
<dbReference type="PANTHER" id="PTHR43747:SF1">
    <property type="entry name" value="SLR1998 PROTEIN"/>
    <property type="match status" value="1"/>
</dbReference>
<protein>
    <submittedName>
        <fullName evidence="3">Epoxidase LasC</fullName>
        <ecNumber evidence="3">1.14.13.-</ecNumber>
    </submittedName>
</protein>
<feature type="region of interest" description="Disordered" evidence="2">
    <location>
        <begin position="493"/>
        <end position="517"/>
    </location>
</feature>
<dbReference type="AlphaFoldDB" id="A0A447GAM1"/>
<dbReference type="InterPro" id="IPR050816">
    <property type="entry name" value="Flavin-dep_Halogenase_NPB"/>
</dbReference>
<proteinExistence type="inferred from homology"/>
<dbReference type="Gene3D" id="3.30.9.100">
    <property type="match status" value="1"/>
</dbReference>
<organism evidence="3 4">
    <name type="scientific">Mycobacterium basiliense</name>
    <dbReference type="NCBI Taxonomy" id="2094119"/>
    <lineage>
        <taxon>Bacteria</taxon>
        <taxon>Bacillati</taxon>
        <taxon>Actinomycetota</taxon>
        <taxon>Actinomycetes</taxon>
        <taxon>Mycobacteriales</taxon>
        <taxon>Mycobacteriaceae</taxon>
        <taxon>Mycobacterium</taxon>
    </lineage>
</organism>
<dbReference type="Pfam" id="PF04820">
    <property type="entry name" value="Trp_halogenase"/>
    <property type="match status" value="2"/>
</dbReference>
<dbReference type="InterPro" id="IPR006905">
    <property type="entry name" value="Flavin_halogenase"/>
</dbReference>
<dbReference type="OrthoDB" id="103324at2"/>
<dbReference type="RefSeq" id="WP_158018959.1">
    <property type="nucleotide sequence ID" value="NZ_CBCSKE010000045.1"/>
</dbReference>
<dbReference type="InterPro" id="IPR036188">
    <property type="entry name" value="FAD/NAD-bd_sf"/>
</dbReference>
<evidence type="ECO:0000313" key="3">
    <source>
        <dbReference type="EMBL" id="VDM87521.1"/>
    </source>
</evidence>
<evidence type="ECO:0000313" key="4">
    <source>
        <dbReference type="Proteomes" id="UP000269998"/>
    </source>
</evidence>
<name>A0A447GAM1_9MYCO</name>
<dbReference type="PRINTS" id="PR00420">
    <property type="entry name" value="RNGMNOXGNASE"/>
</dbReference>
<evidence type="ECO:0000256" key="2">
    <source>
        <dbReference type="SAM" id="MobiDB-lite"/>
    </source>
</evidence>
<comment type="similarity">
    <text evidence="1">Belongs to the flavin-dependent halogenase family. Bacterial tryptophan halogenase subfamily.</text>
</comment>
<keyword evidence="4" id="KW-1185">Reference proteome</keyword>
<dbReference type="EMBL" id="LR130759">
    <property type="protein sequence ID" value="VDM87521.1"/>
    <property type="molecule type" value="Genomic_DNA"/>
</dbReference>
<dbReference type="Proteomes" id="UP000269998">
    <property type="component" value="Chromosome"/>
</dbReference>